<evidence type="ECO:0008006" key="3">
    <source>
        <dbReference type="Google" id="ProtNLM"/>
    </source>
</evidence>
<organism evidence="1 2">
    <name type="scientific">Phyllobacterium trifolii</name>
    <dbReference type="NCBI Taxonomy" id="300193"/>
    <lineage>
        <taxon>Bacteria</taxon>
        <taxon>Pseudomonadati</taxon>
        <taxon>Pseudomonadota</taxon>
        <taxon>Alphaproteobacteria</taxon>
        <taxon>Hyphomicrobiales</taxon>
        <taxon>Phyllobacteriaceae</taxon>
        <taxon>Phyllobacterium</taxon>
    </lineage>
</organism>
<gene>
    <name evidence="1" type="ORF">FHS21_005658</name>
</gene>
<sequence>MRGISQGFLDFDGEFSHIIVHGHTPTQTRMPVVRHNRINVDTGAYFSGRLTCLVVPHHEENPEFLYVRQLGAEYRISWQDVRFSHQQKDVERSIIDRGPLVWNPFTEDLTEQLLQRFDVQALTSRNRYLDFEISDRTSGWSTRVANSYEVLTAIEEHLERERRHAAPPPS</sequence>
<reference evidence="1 2" key="1">
    <citation type="submission" date="2020-08" db="EMBL/GenBank/DDBJ databases">
        <title>Genomic Encyclopedia of Type Strains, Phase III (KMG-III): the genomes of soil and plant-associated and newly described type strains.</title>
        <authorList>
            <person name="Whitman W."/>
        </authorList>
    </citation>
    <scope>NUCLEOTIDE SEQUENCE [LARGE SCALE GENOMIC DNA]</scope>
    <source>
        <strain evidence="1 2">CECT 7015</strain>
    </source>
</reference>
<dbReference type="Gene3D" id="3.60.21.10">
    <property type="match status" value="1"/>
</dbReference>
<protein>
    <recommendedName>
        <fullName evidence="3">Serine/threonine protein phosphatase</fullName>
    </recommendedName>
</protein>
<keyword evidence="2" id="KW-1185">Reference proteome</keyword>
<evidence type="ECO:0000313" key="1">
    <source>
        <dbReference type="EMBL" id="MBB3149206.1"/>
    </source>
</evidence>
<dbReference type="InterPro" id="IPR029052">
    <property type="entry name" value="Metallo-depent_PP-like"/>
</dbReference>
<proteinExistence type="predicted"/>
<comment type="caution">
    <text evidence="1">The sequence shown here is derived from an EMBL/GenBank/DDBJ whole genome shotgun (WGS) entry which is preliminary data.</text>
</comment>
<dbReference type="SUPFAM" id="SSF56300">
    <property type="entry name" value="Metallo-dependent phosphatases"/>
    <property type="match status" value="1"/>
</dbReference>
<name>A0A839UDV4_9HYPH</name>
<dbReference type="AlphaFoldDB" id="A0A839UDV4"/>
<dbReference type="Proteomes" id="UP000554520">
    <property type="component" value="Unassembled WGS sequence"/>
</dbReference>
<dbReference type="EMBL" id="JACHXN010000028">
    <property type="protein sequence ID" value="MBB3149206.1"/>
    <property type="molecule type" value="Genomic_DNA"/>
</dbReference>
<accession>A0A839UDV4</accession>
<evidence type="ECO:0000313" key="2">
    <source>
        <dbReference type="Proteomes" id="UP000554520"/>
    </source>
</evidence>